<dbReference type="PIRSF" id="PIRSF005572">
    <property type="entry name" value="NifS"/>
    <property type="match status" value="1"/>
</dbReference>
<comment type="cofactor">
    <cofactor evidence="1 10">
        <name>pyridoxal 5'-phosphate</name>
        <dbReference type="ChEBI" id="CHEBI:597326"/>
    </cofactor>
</comment>
<dbReference type="Pfam" id="PF00266">
    <property type="entry name" value="Aminotran_5"/>
    <property type="match status" value="1"/>
</dbReference>
<evidence type="ECO:0000256" key="10">
    <source>
        <dbReference type="RuleBase" id="RU004504"/>
    </source>
</evidence>
<name>A0A423I1Z4_9PSED</name>
<dbReference type="InterPro" id="IPR000192">
    <property type="entry name" value="Aminotrans_V_dom"/>
</dbReference>
<keyword evidence="6" id="KW-0663">Pyridoxal phosphate</keyword>
<evidence type="ECO:0000256" key="9">
    <source>
        <dbReference type="ARBA" id="ARBA00050776"/>
    </source>
</evidence>
<dbReference type="InterPro" id="IPR015421">
    <property type="entry name" value="PyrdxlP-dep_Trfase_major"/>
</dbReference>
<keyword evidence="5" id="KW-0479">Metal-binding</keyword>
<evidence type="ECO:0000256" key="6">
    <source>
        <dbReference type="ARBA" id="ARBA00022898"/>
    </source>
</evidence>
<dbReference type="PANTHER" id="PTHR11601:SF34">
    <property type="entry name" value="CYSTEINE DESULFURASE"/>
    <property type="match status" value="1"/>
</dbReference>
<evidence type="ECO:0000313" key="13">
    <source>
        <dbReference type="Proteomes" id="UP000284002"/>
    </source>
</evidence>
<comment type="similarity">
    <text evidence="2">Belongs to the class-V pyridoxal-phosphate-dependent aminotransferase family. NifS/IscS subfamily.</text>
</comment>
<organism evidence="12 13">
    <name type="scientific">Pseudomonas frederiksbergensis</name>
    <dbReference type="NCBI Taxonomy" id="104087"/>
    <lineage>
        <taxon>Bacteria</taxon>
        <taxon>Pseudomonadati</taxon>
        <taxon>Pseudomonadota</taxon>
        <taxon>Gammaproteobacteria</taxon>
        <taxon>Pseudomonadales</taxon>
        <taxon>Pseudomonadaceae</taxon>
        <taxon>Pseudomonas</taxon>
    </lineage>
</organism>
<evidence type="ECO:0000256" key="2">
    <source>
        <dbReference type="ARBA" id="ARBA00006490"/>
    </source>
</evidence>
<sequence length="398" mass="42516">MDIAVDAVYADVCGSAPVSMGVSNMLQALFSTRQCANPNANHALGVQLLERVERARGSIASLLKVDADCLIFNSGSSEGCTQVFHNFFERYKHEQPLVLYSAIEHSCTLQNINRYGLEGLQVIAIGHQMNGLLDTEQLEQLLRAHAGRPTLVCVMAVHNETGVIQPIEAIARQVKAGGGLLFSDMTQAIGKIPVDLHASGVDFAIASGHKFGALPGAGFLYARNRYGLSPLIVGGGQEGGLRGGTQNYPGILSIETALQEKQHKYGNGKVAVQQSRETFERTLQAMLGEVVVIGQQAPRVPCVSFIALPGVNTKKLQRALNTQSIYITGGSACSDKTLSLSNTVTQLGYSDRIAGATVRISIDEEQCQFAYERILEGIAQALKLSSTVSAAHAVAHVL</sequence>
<reference evidence="12 13" key="1">
    <citation type="submission" date="2016-10" db="EMBL/GenBank/DDBJ databases">
        <title>Comparative genome analysis of multiple Pseudomonas spp. focuses on biocontrol and plant growth promoting traits.</title>
        <authorList>
            <person name="Tao X.-Y."/>
            <person name="Taylor C.G."/>
        </authorList>
    </citation>
    <scope>NUCLEOTIDE SEQUENCE [LARGE SCALE GENOMIC DNA]</scope>
    <source>
        <strain evidence="12 13">36C6</strain>
    </source>
</reference>
<dbReference type="InterPro" id="IPR015422">
    <property type="entry name" value="PyrdxlP-dep_Trfase_small"/>
</dbReference>
<dbReference type="Proteomes" id="UP000284002">
    <property type="component" value="Unassembled WGS sequence"/>
</dbReference>
<feature type="domain" description="Aminotransferase class V" evidence="11">
    <location>
        <begin position="8"/>
        <end position="362"/>
    </location>
</feature>
<dbReference type="SUPFAM" id="SSF53383">
    <property type="entry name" value="PLP-dependent transferases"/>
    <property type="match status" value="1"/>
</dbReference>
<evidence type="ECO:0000256" key="7">
    <source>
        <dbReference type="ARBA" id="ARBA00023004"/>
    </source>
</evidence>
<dbReference type="PROSITE" id="PS00595">
    <property type="entry name" value="AA_TRANSFER_CLASS_5"/>
    <property type="match status" value="1"/>
</dbReference>
<evidence type="ECO:0000256" key="1">
    <source>
        <dbReference type="ARBA" id="ARBA00001933"/>
    </source>
</evidence>
<evidence type="ECO:0000256" key="4">
    <source>
        <dbReference type="ARBA" id="ARBA00022679"/>
    </source>
</evidence>
<comment type="caution">
    <text evidence="12">The sequence shown here is derived from an EMBL/GenBank/DDBJ whole genome shotgun (WGS) entry which is preliminary data.</text>
</comment>
<comment type="catalytic activity">
    <reaction evidence="9">
        <text>(sulfur carrier)-H + L-cysteine = (sulfur carrier)-SH + L-alanine</text>
        <dbReference type="Rhea" id="RHEA:43892"/>
        <dbReference type="Rhea" id="RHEA-COMP:14737"/>
        <dbReference type="Rhea" id="RHEA-COMP:14739"/>
        <dbReference type="ChEBI" id="CHEBI:29917"/>
        <dbReference type="ChEBI" id="CHEBI:35235"/>
        <dbReference type="ChEBI" id="CHEBI:57972"/>
        <dbReference type="ChEBI" id="CHEBI:64428"/>
        <dbReference type="EC" id="2.8.1.7"/>
    </reaction>
</comment>
<accession>A0A423I1Z4</accession>
<dbReference type="EC" id="2.8.1.7" evidence="3"/>
<evidence type="ECO:0000313" key="12">
    <source>
        <dbReference type="EMBL" id="RON19458.1"/>
    </source>
</evidence>
<dbReference type="GO" id="GO:0051536">
    <property type="term" value="F:iron-sulfur cluster binding"/>
    <property type="evidence" value="ECO:0007669"/>
    <property type="project" value="UniProtKB-KW"/>
</dbReference>
<keyword evidence="8" id="KW-0411">Iron-sulfur</keyword>
<evidence type="ECO:0000256" key="5">
    <source>
        <dbReference type="ARBA" id="ARBA00022723"/>
    </source>
</evidence>
<dbReference type="PANTHER" id="PTHR11601">
    <property type="entry name" value="CYSTEINE DESULFURYLASE FAMILY MEMBER"/>
    <property type="match status" value="1"/>
</dbReference>
<proteinExistence type="inferred from homology"/>
<dbReference type="InterPro" id="IPR016454">
    <property type="entry name" value="Cysteine_dSase"/>
</dbReference>
<protein>
    <recommendedName>
        <fullName evidence="3">cysteine desulfurase</fullName>
        <ecNumber evidence="3">2.8.1.7</ecNumber>
    </recommendedName>
</protein>
<dbReference type="AlphaFoldDB" id="A0A423I1Z4"/>
<dbReference type="Gene3D" id="3.90.1150.10">
    <property type="entry name" value="Aspartate Aminotransferase, domain 1"/>
    <property type="match status" value="1"/>
</dbReference>
<dbReference type="RefSeq" id="WP_123356451.1">
    <property type="nucleotide sequence ID" value="NZ_MOBM01000004.1"/>
</dbReference>
<dbReference type="GO" id="GO:0046872">
    <property type="term" value="F:metal ion binding"/>
    <property type="evidence" value="ECO:0007669"/>
    <property type="project" value="UniProtKB-KW"/>
</dbReference>
<evidence type="ECO:0000256" key="8">
    <source>
        <dbReference type="ARBA" id="ARBA00023014"/>
    </source>
</evidence>
<dbReference type="InterPro" id="IPR020578">
    <property type="entry name" value="Aminotrans_V_PyrdxlP_BS"/>
</dbReference>
<dbReference type="InterPro" id="IPR015424">
    <property type="entry name" value="PyrdxlP-dep_Trfase"/>
</dbReference>
<dbReference type="GO" id="GO:0031071">
    <property type="term" value="F:cysteine desulfurase activity"/>
    <property type="evidence" value="ECO:0007669"/>
    <property type="project" value="UniProtKB-EC"/>
</dbReference>
<dbReference type="EMBL" id="MOBM01000004">
    <property type="protein sequence ID" value="RON19458.1"/>
    <property type="molecule type" value="Genomic_DNA"/>
</dbReference>
<dbReference type="Gene3D" id="1.10.260.50">
    <property type="match status" value="1"/>
</dbReference>
<dbReference type="Gene3D" id="3.40.640.10">
    <property type="entry name" value="Type I PLP-dependent aspartate aminotransferase-like (Major domain)"/>
    <property type="match status" value="1"/>
</dbReference>
<evidence type="ECO:0000256" key="3">
    <source>
        <dbReference type="ARBA" id="ARBA00012239"/>
    </source>
</evidence>
<gene>
    <name evidence="12" type="ORF">BK662_02465</name>
</gene>
<evidence type="ECO:0000259" key="11">
    <source>
        <dbReference type="Pfam" id="PF00266"/>
    </source>
</evidence>
<keyword evidence="4" id="KW-0808">Transferase</keyword>
<keyword evidence="7" id="KW-0408">Iron</keyword>